<dbReference type="InterPro" id="IPR001563">
    <property type="entry name" value="Peptidase_S10"/>
</dbReference>
<gene>
    <name evidence="2" type="ORF">O6P43_029589</name>
</gene>
<evidence type="ECO:0000313" key="2">
    <source>
        <dbReference type="EMBL" id="KAJ7949227.1"/>
    </source>
</evidence>
<keyword evidence="2" id="KW-0645">Protease</keyword>
<accession>A0AAD7PBL0</accession>
<name>A0AAD7PBL0_QUISA</name>
<dbReference type="KEGG" id="qsa:O6P43_029589"/>
<evidence type="ECO:0000256" key="1">
    <source>
        <dbReference type="ARBA" id="ARBA00009431"/>
    </source>
</evidence>
<dbReference type="GO" id="GO:0006508">
    <property type="term" value="P:proteolysis"/>
    <property type="evidence" value="ECO:0007669"/>
    <property type="project" value="InterPro"/>
</dbReference>
<dbReference type="SUPFAM" id="SSF53474">
    <property type="entry name" value="alpha/beta-Hydrolases"/>
    <property type="match status" value="1"/>
</dbReference>
<proteinExistence type="inferred from homology"/>
<dbReference type="Pfam" id="PF00450">
    <property type="entry name" value="Peptidase_S10"/>
    <property type="match status" value="1"/>
</dbReference>
<evidence type="ECO:0000313" key="3">
    <source>
        <dbReference type="Proteomes" id="UP001163823"/>
    </source>
</evidence>
<dbReference type="AlphaFoldDB" id="A0AAD7PBL0"/>
<comment type="caution">
    <text evidence="2">The sequence shown here is derived from an EMBL/GenBank/DDBJ whole genome shotgun (WGS) entry which is preliminary data.</text>
</comment>
<comment type="similarity">
    <text evidence="1">Belongs to the peptidase S10 family.</text>
</comment>
<dbReference type="EMBL" id="JARAOO010000012">
    <property type="protein sequence ID" value="KAJ7949227.1"/>
    <property type="molecule type" value="Genomic_DNA"/>
</dbReference>
<dbReference type="Gene3D" id="3.40.50.11320">
    <property type="match status" value="1"/>
</dbReference>
<organism evidence="2 3">
    <name type="scientific">Quillaja saponaria</name>
    <name type="common">Soap bark tree</name>
    <dbReference type="NCBI Taxonomy" id="32244"/>
    <lineage>
        <taxon>Eukaryota</taxon>
        <taxon>Viridiplantae</taxon>
        <taxon>Streptophyta</taxon>
        <taxon>Embryophyta</taxon>
        <taxon>Tracheophyta</taxon>
        <taxon>Spermatophyta</taxon>
        <taxon>Magnoliopsida</taxon>
        <taxon>eudicotyledons</taxon>
        <taxon>Gunneridae</taxon>
        <taxon>Pentapetalae</taxon>
        <taxon>rosids</taxon>
        <taxon>fabids</taxon>
        <taxon>Fabales</taxon>
        <taxon>Quillajaceae</taxon>
        <taxon>Quillaja</taxon>
    </lineage>
</organism>
<sequence length="67" mass="7457">MNLPVKTVWHPWFLNGEVGGYTEVYKGDLTFATVREAGHQVPSYQPARALSLIKSFLDGAPLPVTKR</sequence>
<keyword evidence="2" id="KW-0378">Hydrolase</keyword>
<protein>
    <submittedName>
        <fullName evidence="2">Carboxypeptidase</fullName>
    </submittedName>
</protein>
<keyword evidence="2" id="KW-0121">Carboxypeptidase</keyword>
<dbReference type="Proteomes" id="UP001163823">
    <property type="component" value="Chromosome 12"/>
</dbReference>
<dbReference type="GO" id="GO:0004185">
    <property type="term" value="F:serine-type carboxypeptidase activity"/>
    <property type="evidence" value="ECO:0007669"/>
    <property type="project" value="InterPro"/>
</dbReference>
<reference evidence="2" key="1">
    <citation type="journal article" date="2023" name="Science">
        <title>Elucidation of the pathway for biosynthesis of saponin adjuvants from the soapbark tree.</title>
        <authorList>
            <person name="Reed J."/>
            <person name="Orme A."/>
            <person name="El-Demerdash A."/>
            <person name="Owen C."/>
            <person name="Martin L.B.B."/>
            <person name="Misra R.C."/>
            <person name="Kikuchi S."/>
            <person name="Rejzek M."/>
            <person name="Martin A.C."/>
            <person name="Harkess A."/>
            <person name="Leebens-Mack J."/>
            <person name="Louveau T."/>
            <person name="Stephenson M.J."/>
            <person name="Osbourn A."/>
        </authorList>
    </citation>
    <scope>NUCLEOTIDE SEQUENCE</scope>
    <source>
        <strain evidence="2">S10</strain>
    </source>
</reference>
<dbReference type="InterPro" id="IPR029058">
    <property type="entry name" value="AB_hydrolase_fold"/>
</dbReference>
<keyword evidence="3" id="KW-1185">Reference proteome</keyword>